<evidence type="ECO:0000256" key="2">
    <source>
        <dbReference type="ARBA" id="ARBA00007117"/>
    </source>
</evidence>
<feature type="compositionally biased region" description="Basic residues" evidence="9">
    <location>
        <begin position="142"/>
        <end position="156"/>
    </location>
</feature>
<evidence type="ECO:0000256" key="6">
    <source>
        <dbReference type="ARBA" id="ARBA00023163"/>
    </source>
</evidence>
<accession>A0A7H9HR17</accession>
<keyword evidence="11" id="KW-1185">Reference proteome</keyword>
<sequence>MAFEWSVVDEIRLYRWVAEFKPAGMNKHFHMVCILERMNDPDKYPVILLQKEAGRPVKVFTAKEVWAKLGSAYNLAEIDRIEDQEIEQSSASDESREGLRERIRRIREVRDFELPWDEYGELILENARNGVEETGTAEPKRRSTRIRQSQRLKRSRPNSDDDADSSDVEIHEAKPTERSYDEDNAGTSADLPLAKRTRHSSQTRTSETSPKRKKRAEPPPAPTRVSSRLRNRKQ</sequence>
<keyword evidence="4" id="KW-0156">Chromatin regulator</keyword>
<reference evidence="10 11" key="1">
    <citation type="submission" date="2020-06" db="EMBL/GenBank/DDBJ databases">
        <title>The yeast mating-type switching endonuclease HO is a domesticated member of an unorthodox homing genetic element family.</title>
        <authorList>
            <person name="Coughlan A.Y."/>
            <person name="Lombardi L."/>
            <person name="Braun-Galleani S."/>
            <person name="Martos A.R."/>
            <person name="Galeote V."/>
            <person name="Bigey F."/>
            <person name="Dequin S."/>
            <person name="Byrne K.P."/>
            <person name="Wolfe K.H."/>
        </authorList>
    </citation>
    <scope>NUCLEOTIDE SEQUENCE [LARGE SCALE GENOMIC DNA]</scope>
    <source>
        <strain evidence="10 11">CBS2947</strain>
    </source>
</reference>
<organism evidence="10 11">
    <name type="scientific">Torulaspora globosa</name>
    <dbReference type="NCBI Taxonomy" id="48254"/>
    <lineage>
        <taxon>Eukaryota</taxon>
        <taxon>Fungi</taxon>
        <taxon>Dikarya</taxon>
        <taxon>Ascomycota</taxon>
        <taxon>Saccharomycotina</taxon>
        <taxon>Saccharomycetes</taxon>
        <taxon>Saccharomycetales</taxon>
        <taxon>Saccharomycetaceae</taxon>
        <taxon>Torulaspora</taxon>
    </lineage>
</organism>
<comment type="subcellular location">
    <subcellularLocation>
        <location evidence="1">Nucleus</location>
    </subcellularLocation>
</comment>
<dbReference type="EMBL" id="CP059269">
    <property type="protein sequence ID" value="QLQ79646.1"/>
    <property type="molecule type" value="Genomic_DNA"/>
</dbReference>
<dbReference type="GO" id="GO:0005634">
    <property type="term" value="C:nucleus"/>
    <property type="evidence" value="ECO:0007669"/>
    <property type="project" value="UniProtKB-SubCell"/>
</dbReference>
<feature type="region of interest" description="Disordered" evidence="9">
    <location>
        <begin position="130"/>
        <end position="234"/>
    </location>
</feature>
<dbReference type="InterPro" id="IPR012423">
    <property type="entry name" value="Eaf7/MRGBP"/>
</dbReference>
<dbReference type="GO" id="GO:0006357">
    <property type="term" value="P:regulation of transcription by RNA polymerase II"/>
    <property type="evidence" value="ECO:0007669"/>
    <property type="project" value="TreeGrafter"/>
</dbReference>
<dbReference type="AlphaFoldDB" id="A0A7H9HR17"/>
<evidence type="ECO:0000313" key="11">
    <source>
        <dbReference type="Proteomes" id="UP000510647"/>
    </source>
</evidence>
<evidence type="ECO:0000256" key="8">
    <source>
        <dbReference type="ARBA" id="ARBA00025178"/>
    </source>
</evidence>
<name>A0A7H9HR17_9SACH</name>
<keyword evidence="5" id="KW-0805">Transcription regulation</keyword>
<gene>
    <name evidence="10" type="ORF">HG537_0C02930</name>
</gene>
<keyword evidence="6" id="KW-0804">Transcription</keyword>
<dbReference type="GO" id="GO:0006325">
    <property type="term" value="P:chromatin organization"/>
    <property type="evidence" value="ECO:0007669"/>
    <property type="project" value="UniProtKB-KW"/>
</dbReference>
<keyword evidence="7" id="KW-0539">Nucleus</keyword>
<evidence type="ECO:0000256" key="3">
    <source>
        <dbReference type="ARBA" id="ARBA00018502"/>
    </source>
</evidence>
<dbReference type="GO" id="GO:0035267">
    <property type="term" value="C:NuA4 histone acetyltransferase complex"/>
    <property type="evidence" value="ECO:0007669"/>
    <property type="project" value="TreeGrafter"/>
</dbReference>
<dbReference type="OrthoDB" id="5595141at2759"/>
<evidence type="ECO:0000256" key="9">
    <source>
        <dbReference type="SAM" id="MobiDB-lite"/>
    </source>
</evidence>
<dbReference type="PANTHER" id="PTHR13581">
    <property type="entry name" value="MRG-BINDING PROTEIN"/>
    <property type="match status" value="1"/>
</dbReference>
<feature type="compositionally biased region" description="Basic and acidic residues" evidence="9">
    <location>
        <begin position="168"/>
        <end position="181"/>
    </location>
</feature>
<proteinExistence type="inferred from homology"/>
<evidence type="ECO:0000256" key="7">
    <source>
        <dbReference type="ARBA" id="ARBA00023242"/>
    </source>
</evidence>
<evidence type="ECO:0000256" key="4">
    <source>
        <dbReference type="ARBA" id="ARBA00022853"/>
    </source>
</evidence>
<evidence type="ECO:0000256" key="1">
    <source>
        <dbReference type="ARBA" id="ARBA00004123"/>
    </source>
</evidence>
<protein>
    <recommendedName>
        <fullName evidence="3">Chromatin modification-related protein EAF7</fullName>
    </recommendedName>
</protein>
<comment type="similarity">
    <text evidence="2">Belongs to the EAF7 family.</text>
</comment>
<dbReference type="PANTHER" id="PTHR13581:SF5">
    <property type="entry name" value="MRG_MORF4L-BINDING PROTEIN"/>
    <property type="match status" value="1"/>
</dbReference>
<evidence type="ECO:0000313" key="10">
    <source>
        <dbReference type="EMBL" id="QLQ79646.1"/>
    </source>
</evidence>
<dbReference type="Pfam" id="PF07904">
    <property type="entry name" value="Eaf7"/>
    <property type="match status" value="1"/>
</dbReference>
<dbReference type="Proteomes" id="UP000510647">
    <property type="component" value="Chromosome 3"/>
</dbReference>
<evidence type="ECO:0000256" key="5">
    <source>
        <dbReference type="ARBA" id="ARBA00023015"/>
    </source>
</evidence>
<comment type="function">
    <text evidence="8">Component of the NuA4 histone acetyltransferase complex which is involved in transcriptional activation of selected genes principally by acetylation of nucleosomal histone H4 and H2A. The NuA4 complex is also involved in DNA repair.</text>
</comment>